<comment type="caution">
    <text evidence="1">The sequence shown here is derived from an EMBL/GenBank/DDBJ whole genome shotgun (WGS) entry which is preliminary data.</text>
</comment>
<accession>A0AAD9PQB3</accession>
<reference evidence="1" key="2">
    <citation type="journal article" date="2023" name="Science">
        <title>Genomic signatures of disease resistance in endangered staghorn corals.</title>
        <authorList>
            <person name="Vollmer S.V."/>
            <person name="Selwyn J.D."/>
            <person name="Despard B.A."/>
            <person name="Roesel C.L."/>
        </authorList>
    </citation>
    <scope>NUCLEOTIDE SEQUENCE</scope>
    <source>
        <strain evidence="1">K2</strain>
    </source>
</reference>
<proteinExistence type="predicted"/>
<organism evidence="1 2">
    <name type="scientific">Acropora cervicornis</name>
    <name type="common">Staghorn coral</name>
    <dbReference type="NCBI Taxonomy" id="6130"/>
    <lineage>
        <taxon>Eukaryota</taxon>
        <taxon>Metazoa</taxon>
        <taxon>Cnidaria</taxon>
        <taxon>Anthozoa</taxon>
        <taxon>Hexacorallia</taxon>
        <taxon>Scleractinia</taxon>
        <taxon>Astrocoeniina</taxon>
        <taxon>Acroporidae</taxon>
        <taxon>Acropora</taxon>
    </lineage>
</organism>
<sequence length="111" mass="12428">MNSEGKYISCPQRMIDTGDKVATCISGNLVTELGLDSNIDYDKKIPYEPVRGGDDRQPISKEGNSIVINVKIRNMTFRVRALYDVKAKDIDLIIGMDIIDQLFEKGFTLGK</sequence>
<gene>
    <name evidence="1" type="ORF">P5673_033166</name>
</gene>
<name>A0AAD9PQB3_ACRCE</name>
<protein>
    <submittedName>
        <fullName evidence="1">Uncharacterized protein</fullName>
    </submittedName>
</protein>
<evidence type="ECO:0000313" key="1">
    <source>
        <dbReference type="EMBL" id="KAK2547073.1"/>
    </source>
</evidence>
<keyword evidence="2" id="KW-1185">Reference proteome</keyword>
<evidence type="ECO:0000313" key="2">
    <source>
        <dbReference type="Proteomes" id="UP001249851"/>
    </source>
</evidence>
<dbReference type="InterPro" id="IPR021109">
    <property type="entry name" value="Peptidase_aspartic_dom_sf"/>
</dbReference>
<dbReference type="Proteomes" id="UP001249851">
    <property type="component" value="Unassembled WGS sequence"/>
</dbReference>
<dbReference type="AlphaFoldDB" id="A0AAD9PQB3"/>
<dbReference type="EMBL" id="JARQWQ010000219">
    <property type="protein sequence ID" value="KAK2547073.1"/>
    <property type="molecule type" value="Genomic_DNA"/>
</dbReference>
<reference evidence="1" key="1">
    <citation type="journal article" date="2023" name="G3 (Bethesda)">
        <title>Whole genome assembly and annotation of the endangered Caribbean coral Acropora cervicornis.</title>
        <authorList>
            <person name="Selwyn J.D."/>
            <person name="Vollmer S.V."/>
        </authorList>
    </citation>
    <scope>NUCLEOTIDE SEQUENCE</scope>
    <source>
        <strain evidence="1">K2</strain>
    </source>
</reference>
<dbReference type="Gene3D" id="2.40.70.10">
    <property type="entry name" value="Acid Proteases"/>
    <property type="match status" value="1"/>
</dbReference>